<evidence type="ECO:0000256" key="7">
    <source>
        <dbReference type="SAM" id="Phobius"/>
    </source>
</evidence>
<evidence type="ECO:0000259" key="8">
    <source>
        <dbReference type="PROSITE" id="PS50847"/>
    </source>
</evidence>
<keyword evidence="5" id="KW-0572">Peptidoglycan-anchor</keyword>
<feature type="compositionally biased region" description="Polar residues" evidence="6">
    <location>
        <begin position="1065"/>
        <end position="1074"/>
    </location>
</feature>
<keyword evidence="7" id="KW-0812">Transmembrane</keyword>
<dbReference type="Pfam" id="PF17966">
    <property type="entry name" value="Muc_B2"/>
    <property type="match status" value="1"/>
</dbReference>
<keyword evidence="4" id="KW-0677">Repeat</keyword>
<dbReference type="EMBL" id="JAHLFK010000047">
    <property type="protein sequence ID" value="MBU3830125.1"/>
    <property type="molecule type" value="Genomic_DNA"/>
</dbReference>
<keyword evidence="7" id="KW-0472">Membrane</keyword>
<dbReference type="Gene3D" id="2.60.40.4300">
    <property type="match status" value="1"/>
</dbReference>
<keyword evidence="7" id="KW-1133">Transmembrane helix</keyword>
<gene>
    <name evidence="9" type="ORF">H9843_04450</name>
</gene>
<feature type="transmembrane region" description="Helical" evidence="7">
    <location>
        <begin position="21"/>
        <end position="42"/>
    </location>
</feature>
<keyword evidence="2" id="KW-0964">Secreted</keyword>
<organism evidence="9 10">
    <name type="scientific">Candidatus Limosilactobacillus merdavium</name>
    <dbReference type="NCBI Taxonomy" id="2838651"/>
    <lineage>
        <taxon>Bacteria</taxon>
        <taxon>Bacillati</taxon>
        <taxon>Bacillota</taxon>
        <taxon>Bacilli</taxon>
        <taxon>Lactobacillales</taxon>
        <taxon>Lactobacillaceae</taxon>
        <taxon>Limosilactobacillus</taxon>
    </lineage>
</organism>
<feature type="compositionally biased region" description="Polar residues" evidence="6">
    <location>
        <begin position="120"/>
        <end position="135"/>
    </location>
</feature>
<keyword evidence="3" id="KW-0732">Signal</keyword>
<dbReference type="Gene3D" id="3.10.20.470">
    <property type="match status" value="1"/>
</dbReference>
<dbReference type="Pfam" id="PF00746">
    <property type="entry name" value="Gram_pos_anchor"/>
    <property type="match status" value="1"/>
</dbReference>
<dbReference type="InterPro" id="IPR019931">
    <property type="entry name" value="LPXTG_anchor"/>
</dbReference>
<reference evidence="9" key="2">
    <citation type="submission" date="2021-04" db="EMBL/GenBank/DDBJ databases">
        <authorList>
            <person name="Gilroy R."/>
        </authorList>
    </citation>
    <scope>NUCLEOTIDE SEQUENCE</scope>
    <source>
        <strain evidence="9">876</strain>
    </source>
</reference>
<comment type="caution">
    <text evidence="9">The sequence shown here is derived from an EMBL/GenBank/DDBJ whole genome shotgun (WGS) entry which is preliminary data.</text>
</comment>
<feature type="region of interest" description="Disordered" evidence="6">
    <location>
        <begin position="931"/>
        <end position="1074"/>
    </location>
</feature>
<sequence>MISKNNKMNSLQKGEKKQHFGLRKLSIGVASVLLSITVYLGISQGRILADTQISQGNQNVVEETADSSQQNTEAVGTSQSTKDKASNQTVDNKSTATPNNSNSQTETNVQAKKVDPNDIPQATTSLNDQVGNNNDQIKVTSHNIDGVKGDVASGKPGETHLQLDLDIPVPQIEKIKSGDYVDIKLGLPYTTSDGNHYIMSYGAINGGANILTITYNGMIAGYIVPVGDLSHYAETVLKNGQLVTEINDNTKDNSLGTSNGYYRIIFTNAIKDYLVDHPGISSDWVLKMSLNWYNAIQNGAKKVNVPTAFTIYTNGDNLEQYHPNNDLQVGNYSMASGLSFNVSKVKEESAITLSNETRASDHTGNIAAHRWFKGPDRKDYLSVVGDNTQSVGISISNQDSEGRKLGKSFDISVSKPNSNDDVKLDFVDAEEIRKQLQEAIIGPNTGQTDFVDTVTGADQYHLNYQTPFSQPTVKVTQDTSNDGNSVTYHVTIDGDYQGFKSNFYNKDTNNDDFIITLINWNTADPSALLPPEKITNPDDDYNNVVYNNTQLRGYPTKGKKVNDYLKDKPWSVSITSQDGFKYSETKGYWIDRKTDQKPENNGYVSNHFYGWVKQIIKYVDENGHQMQKDGQPIVDNVRSVTFESKTDENDFTGITKQFDDDVDVPHVDGYTAYVGIKDKKDGKKLKMTDDKAVIGDSLEGKKNGHEDPFGFPHDDFIEYVVYVKNTKPTPEPKEGRVTIHYIDVRTDPQKTAFQPADGTEITNQNLEGEVRSSYNNKLWDYGAVGYELATNKIDPKATNGTFIDGHQHVYVYLKHRTDKKTETFTAIETITYKYANGPHAGEQAASPYTHKINYSRSRMIDLTNNQPITEWTAWTPTTNGDKFIDVISPSIKGYYLKDGTKSKIAAPKLNESDYQDGKTKSFNYEVDYLMDDPVQPTSQPTNQPTNQPTSQPTNQPTNQPTEQPSQPTEQPTQPTEQPSQPTEQPTQPTEQPSQPTEQPTQPTEQPSQPTTPQPTQPQPTNPTQPVQPNEPVQPTQPQNQPSSSKEINIDTPNKQDKQVADHQAQLPQTGSESNKGILAIGLGALMASLGLGIGKKKKI</sequence>
<feature type="compositionally biased region" description="Pro residues" evidence="6">
    <location>
        <begin position="1009"/>
        <end position="1022"/>
    </location>
</feature>
<dbReference type="InterPro" id="IPR041495">
    <property type="entry name" value="Mub_B2"/>
</dbReference>
<dbReference type="InterPro" id="IPR005877">
    <property type="entry name" value="YSIRK_signal_dom"/>
</dbReference>
<keyword evidence="1" id="KW-0134">Cell wall</keyword>
<dbReference type="NCBIfam" id="TIGR01168">
    <property type="entry name" value="YSIRK_signal"/>
    <property type="match status" value="1"/>
</dbReference>
<evidence type="ECO:0000256" key="3">
    <source>
        <dbReference type="ARBA" id="ARBA00022729"/>
    </source>
</evidence>
<reference evidence="9" key="1">
    <citation type="journal article" date="2021" name="PeerJ">
        <title>Extensive microbial diversity within the chicken gut microbiome revealed by metagenomics and culture.</title>
        <authorList>
            <person name="Gilroy R."/>
            <person name="Ravi A."/>
            <person name="Getino M."/>
            <person name="Pursley I."/>
            <person name="Horton D.L."/>
            <person name="Alikhan N.F."/>
            <person name="Baker D."/>
            <person name="Gharbi K."/>
            <person name="Hall N."/>
            <person name="Watson M."/>
            <person name="Adriaenssens E.M."/>
            <person name="Foster-Nyarko E."/>
            <person name="Jarju S."/>
            <person name="Secka A."/>
            <person name="Antonio M."/>
            <person name="Oren A."/>
            <person name="Chaudhuri R.R."/>
            <person name="La Ragione R."/>
            <person name="Hildebrand F."/>
            <person name="Pallen M.J."/>
        </authorList>
    </citation>
    <scope>NUCLEOTIDE SEQUENCE</scope>
    <source>
        <strain evidence="9">876</strain>
    </source>
</reference>
<dbReference type="NCBIfam" id="TIGR01167">
    <property type="entry name" value="LPXTG_anchor"/>
    <property type="match status" value="1"/>
</dbReference>
<protein>
    <submittedName>
        <fullName evidence="9">PT domain-containing protein</fullName>
    </submittedName>
</protein>
<evidence type="ECO:0000256" key="1">
    <source>
        <dbReference type="ARBA" id="ARBA00022512"/>
    </source>
</evidence>
<dbReference type="Proteomes" id="UP000824180">
    <property type="component" value="Unassembled WGS sequence"/>
</dbReference>
<feature type="compositionally biased region" description="Low complexity" evidence="6">
    <location>
        <begin position="933"/>
        <end position="1008"/>
    </location>
</feature>
<proteinExistence type="predicted"/>
<dbReference type="PROSITE" id="PS50847">
    <property type="entry name" value="GRAM_POS_ANCHORING"/>
    <property type="match status" value="1"/>
</dbReference>
<evidence type="ECO:0000256" key="5">
    <source>
        <dbReference type="ARBA" id="ARBA00023088"/>
    </source>
</evidence>
<evidence type="ECO:0000313" key="9">
    <source>
        <dbReference type="EMBL" id="MBU3830125.1"/>
    </source>
</evidence>
<dbReference type="Pfam" id="PF04886">
    <property type="entry name" value="PT"/>
    <property type="match status" value="1"/>
</dbReference>
<dbReference type="PANTHER" id="PTHR24258">
    <property type="entry name" value="SERINE PROTEASE-RELATED"/>
    <property type="match status" value="1"/>
</dbReference>
<feature type="domain" description="Gram-positive cocci surface proteins LPxTG" evidence="8">
    <location>
        <begin position="1066"/>
        <end position="1099"/>
    </location>
</feature>
<dbReference type="PANTHER" id="PTHR24258:SF116">
    <property type="entry name" value="FI16631P1-RELATED"/>
    <property type="match status" value="1"/>
</dbReference>
<evidence type="ECO:0000256" key="6">
    <source>
        <dbReference type="SAM" id="MobiDB-lite"/>
    </source>
</evidence>
<accession>A0A9E2KTX3</accession>
<evidence type="ECO:0000256" key="4">
    <source>
        <dbReference type="ARBA" id="ARBA00022737"/>
    </source>
</evidence>
<feature type="region of interest" description="Disordered" evidence="6">
    <location>
        <begin position="62"/>
        <end position="135"/>
    </location>
</feature>
<feature type="compositionally biased region" description="Low complexity" evidence="6">
    <location>
        <begin position="1023"/>
        <end position="1043"/>
    </location>
</feature>
<name>A0A9E2KTX3_9LACO</name>
<evidence type="ECO:0000313" key="10">
    <source>
        <dbReference type="Proteomes" id="UP000824180"/>
    </source>
</evidence>
<evidence type="ECO:0000256" key="2">
    <source>
        <dbReference type="ARBA" id="ARBA00022525"/>
    </source>
</evidence>
<dbReference type="InterPro" id="IPR006970">
    <property type="entry name" value="PT"/>
</dbReference>
<dbReference type="AlphaFoldDB" id="A0A9E2KTX3"/>
<feature type="compositionally biased region" description="Polar residues" evidence="6">
    <location>
        <begin position="62"/>
        <end position="110"/>
    </location>
</feature>
<dbReference type="Pfam" id="PF04650">
    <property type="entry name" value="YSIRK_signal"/>
    <property type="match status" value="1"/>
</dbReference>